<keyword evidence="4" id="KW-0931">ER-Golgi transport</keyword>
<proteinExistence type="inferred from homology"/>
<dbReference type="SUPFAM" id="SSF48452">
    <property type="entry name" value="TPR-like"/>
    <property type="match status" value="1"/>
</dbReference>
<evidence type="ECO:0000256" key="3">
    <source>
        <dbReference type="ARBA" id="ARBA00022927"/>
    </source>
</evidence>
<dbReference type="PANTHER" id="PTHR13768">
    <property type="entry name" value="SOLUBLE NSF ATTACHMENT PROTEIN SNAP"/>
    <property type="match status" value="1"/>
</dbReference>
<gene>
    <name evidence="5" type="ORF">WJX75_008075</name>
</gene>
<dbReference type="PRINTS" id="PR00448">
    <property type="entry name" value="NSFATTACHMNT"/>
</dbReference>
<comment type="caution">
    <text evidence="5">The sequence shown here is derived from an EMBL/GenBank/DDBJ whole genome shotgun (WGS) entry which is preliminary data.</text>
</comment>
<dbReference type="Pfam" id="PF14938">
    <property type="entry name" value="SNAP"/>
    <property type="match status" value="1"/>
</dbReference>
<evidence type="ECO:0000256" key="2">
    <source>
        <dbReference type="ARBA" id="ARBA00022448"/>
    </source>
</evidence>
<comment type="similarity">
    <text evidence="1 4">Belongs to the SNAP family.</text>
</comment>
<sequence length="293" mass="33008">MGDYAARGADFMKKADKKLNSFGLFSSFGNKYEDAAELLEKAANHFKLAKAWNDAGQAFEKLAQVHLKQDSRLEAASSYVEAAKCYQKTDKTDVLRALHNAVEYYTEAGRLGMAAKNLREVAETLEKRGMKDEAIEFYTQAADLFAGEEQTSEANKCRLKVAQFSAELENYQPAIQIYEDVARLCMDNNLLKYSTKGYLLNAGICRLCVGDPMAMQSALERYEDIDYTFSGSREGKLLKDLVEAFEAGDPEKYTDAIAEFDSMTRLDAWKTTLLLRGKKRLQSHDEHDEPDLT</sequence>
<comment type="subcellular location">
    <subcellularLocation>
        <location evidence="4">Membrane</location>
        <topology evidence="4">Peripheral membrane protein</topology>
    </subcellularLocation>
</comment>
<accession>A0ABR2YE69</accession>
<name>A0ABR2YE69_9CHLO</name>
<keyword evidence="3 4" id="KW-0653">Protein transport</keyword>
<dbReference type="InterPro" id="IPR011990">
    <property type="entry name" value="TPR-like_helical_dom_sf"/>
</dbReference>
<evidence type="ECO:0008006" key="7">
    <source>
        <dbReference type="Google" id="ProtNLM"/>
    </source>
</evidence>
<evidence type="ECO:0000313" key="5">
    <source>
        <dbReference type="EMBL" id="KAK9903527.1"/>
    </source>
</evidence>
<keyword evidence="4" id="KW-0472">Membrane</keyword>
<protein>
    <recommendedName>
        <fullName evidence="7">Alpha-soluble NSF attachment protein</fullName>
    </recommendedName>
</protein>
<dbReference type="InterPro" id="IPR000744">
    <property type="entry name" value="NSF_attach"/>
</dbReference>
<keyword evidence="6" id="KW-1185">Reference proteome</keyword>
<dbReference type="PANTHER" id="PTHR13768:SF8">
    <property type="entry name" value="ALPHA-SOLUBLE NSF ATTACHMENT PROTEIN"/>
    <property type="match status" value="1"/>
</dbReference>
<dbReference type="Proteomes" id="UP001491310">
    <property type="component" value="Unassembled WGS sequence"/>
</dbReference>
<evidence type="ECO:0000256" key="4">
    <source>
        <dbReference type="RuleBase" id="RU367013"/>
    </source>
</evidence>
<evidence type="ECO:0000256" key="1">
    <source>
        <dbReference type="ARBA" id="ARBA00010050"/>
    </source>
</evidence>
<reference evidence="5 6" key="1">
    <citation type="journal article" date="2024" name="Nat. Commun.">
        <title>Phylogenomics reveals the evolutionary origins of lichenization in chlorophyte algae.</title>
        <authorList>
            <person name="Puginier C."/>
            <person name="Libourel C."/>
            <person name="Otte J."/>
            <person name="Skaloud P."/>
            <person name="Haon M."/>
            <person name="Grisel S."/>
            <person name="Petersen M."/>
            <person name="Berrin J.G."/>
            <person name="Delaux P.M."/>
            <person name="Dal Grande F."/>
            <person name="Keller J."/>
        </authorList>
    </citation>
    <scope>NUCLEOTIDE SEQUENCE [LARGE SCALE GENOMIC DNA]</scope>
    <source>
        <strain evidence="5 6">SAG 216-7</strain>
    </source>
</reference>
<comment type="function">
    <text evidence="4">Required for vesicular transport between the endoplasmic reticulum and the Golgi apparatus.</text>
</comment>
<organism evidence="5 6">
    <name type="scientific">Coccomyxa subellipsoidea</name>
    <dbReference type="NCBI Taxonomy" id="248742"/>
    <lineage>
        <taxon>Eukaryota</taxon>
        <taxon>Viridiplantae</taxon>
        <taxon>Chlorophyta</taxon>
        <taxon>core chlorophytes</taxon>
        <taxon>Trebouxiophyceae</taxon>
        <taxon>Trebouxiophyceae incertae sedis</taxon>
        <taxon>Coccomyxaceae</taxon>
        <taxon>Coccomyxa</taxon>
    </lineage>
</organism>
<evidence type="ECO:0000313" key="6">
    <source>
        <dbReference type="Proteomes" id="UP001491310"/>
    </source>
</evidence>
<dbReference type="CDD" id="cd15832">
    <property type="entry name" value="SNAP"/>
    <property type="match status" value="1"/>
</dbReference>
<dbReference type="Gene3D" id="1.25.40.10">
    <property type="entry name" value="Tetratricopeptide repeat domain"/>
    <property type="match status" value="1"/>
</dbReference>
<dbReference type="EMBL" id="JALJOT010000014">
    <property type="protein sequence ID" value="KAK9903527.1"/>
    <property type="molecule type" value="Genomic_DNA"/>
</dbReference>
<keyword evidence="2 4" id="KW-0813">Transport</keyword>